<dbReference type="EMBL" id="QZBS01000356">
    <property type="protein sequence ID" value="THZ66518.1"/>
    <property type="molecule type" value="Genomic_DNA"/>
</dbReference>
<evidence type="ECO:0000313" key="6">
    <source>
        <dbReference type="EMBL" id="THZ66518.1"/>
    </source>
</evidence>
<keyword evidence="3" id="KW-0012">Acyltransferase</keyword>
<dbReference type="PANTHER" id="PTHR11877:SF46">
    <property type="entry name" value="TYPE III POLYKETIDE SYNTHASE A"/>
    <property type="match status" value="1"/>
</dbReference>
<accession>A0A4S9WLR2</accession>
<dbReference type="Proteomes" id="UP000309734">
    <property type="component" value="Unassembled WGS sequence"/>
</dbReference>
<evidence type="ECO:0000256" key="1">
    <source>
        <dbReference type="ARBA" id="ARBA00005531"/>
    </source>
</evidence>
<dbReference type="Gene3D" id="3.40.47.10">
    <property type="match status" value="2"/>
</dbReference>
<dbReference type="GO" id="GO:0030639">
    <property type="term" value="P:polyketide biosynthetic process"/>
    <property type="evidence" value="ECO:0007669"/>
    <property type="project" value="TreeGrafter"/>
</dbReference>
<comment type="caution">
    <text evidence="6">The sequence shown here is derived from an EMBL/GenBank/DDBJ whole genome shotgun (WGS) entry which is preliminary data.</text>
</comment>
<evidence type="ECO:0000313" key="7">
    <source>
        <dbReference type="Proteomes" id="UP000309734"/>
    </source>
</evidence>
<dbReference type="GO" id="GO:0016747">
    <property type="term" value="F:acyltransferase activity, transferring groups other than amino-acyl groups"/>
    <property type="evidence" value="ECO:0007669"/>
    <property type="project" value="InterPro"/>
</dbReference>
<dbReference type="Pfam" id="PF02797">
    <property type="entry name" value="Chal_sti_synt_C"/>
    <property type="match status" value="1"/>
</dbReference>
<proteinExistence type="inferred from homology"/>
<reference evidence="6 7" key="1">
    <citation type="submission" date="2018-10" db="EMBL/GenBank/DDBJ databases">
        <title>Fifty Aureobasidium pullulans genomes reveal a recombining polyextremotolerant generalist.</title>
        <authorList>
            <person name="Gostincar C."/>
            <person name="Turk M."/>
            <person name="Zajc J."/>
            <person name="Gunde-Cimerman N."/>
        </authorList>
    </citation>
    <scope>NUCLEOTIDE SEQUENCE [LARGE SCALE GENOMIC DNA]</scope>
    <source>
        <strain evidence="6 7">EXF-3519</strain>
    </source>
</reference>
<gene>
    <name evidence="6" type="ORF">D6C85_08057</name>
</gene>
<protein>
    <recommendedName>
        <fullName evidence="8">Thiolase-like protein</fullName>
    </recommendedName>
</protein>
<keyword evidence="2 3" id="KW-0808">Transferase</keyword>
<dbReference type="SUPFAM" id="SSF53901">
    <property type="entry name" value="Thiolase-like"/>
    <property type="match status" value="2"/>
</dbReference>
<evidence type="ECO:0000259" key="4">
    <source>
        <dbReference type="Pfam" id="PF00195"/>
    </source>
</evidence>
<evidence type="ECO:0000259" key="5">
    <source>
        <dbReference type="Pfam" id="PF02797"/>
    </source>
</evidence>
<dbReference type="PANTHER" id="PTHR11877">
    <property type="entry name" value="HYDROXYMETHYLGLUTARYL-COA SYNTHASE"/>
    <property type="match status" value="1"/>
</dbReference>
<feature type="domain" description="Chalcone/stilbene synthase C-terminal" evidence="5">
    <location>
        <begin position="249"/>
        <end position="372"/>
    </location>
</feature>
<dbReference type="PIRSF" id="PIRSF000451">
    <property type="entry name" value="PKS_III"/>
    <property type="match status" value="1"/>
</dbReference>
<evidence type="ECO:0000256" key="2">
    <source>
        <dbReference type="ARBA" id="ARBA00022679"/>
    </source>
</evidence>
<sequence>MHKTTSANEMTSTPRLWITGMGSQYPAHLLRPDDFDAFAARFYDVGNLGIRRLLKINRTTGINTRSSVSTYDGGFANDDAPPSIADMDALFRFVGVDMTVKACCKAIEDWGGVPSDITHTVAVTCTNQGNPGYDFLVNEKLDLSNSVDRTLLHGVGCAGGLAIMRTAAQLAHGATFRGRPARILCFACELSTPNVRYELDAAANCVNLSQLCIAGVLFSDAAAAFILCNGLGMQERVKPVFELLDWDNALIPETLNDLTFHAESTGYRMMLSRDVPRHTVAASINSLRPCDKLNVADFDWALHPGGQLIIEKVKQALYLSDNQLRATYDTYKTQGNSSGPSVLIVMDKLRSENSEKDFVVATAFGPGLAVEMSMFGRCHGNTDIALERR</sequence>
<dbReference type="InterPro" id="IPR011141">
    <property type="entry name" value="Polyketide_synthase_type-III"/>
</dbReference>
<dbReference type="InterPro" id="IPR016039">
    <property type="entry name" value="Thiolase-like"/>
</dbReference>
<evidence type="ECO:0000256" key="3">
    <source>
        <dbReference type="RuleBase" id="RU003633"/>
    </source>
</evidence>
<dbReference type="Pfam" id="PF00195">
    <property type="entry name" value="Chal_sti_synt_N"/>
    <property type="match status" value="1"/>
</dbReference>
<feature type="domain" description="Chalcone/stilbene synthase N-terminal" evidence="4">
    <location>
        <begin position="84"/>
        <end position="227"/>
    </location>
</feature>
<dbReference type="AlphaFoldDB" id="A0A4S9WLR2"/>
<dbReference type="InterPro" id="IPR001099">
    <property type="entry name" value="Chalcone/stilbene_synt_N"/>
</dbReference>
<organism evidence="6 7">
    <name type="scientific">Aureobasidium pullulans</name>
    <name type="common">Black yeast</name>
    <name type="synonym">Pullularia pullulans</name>
    <dbReference type="NCBI Taxonomy" id="5580"/>
    <lineage>
        <taxon>Eukaryota</taxon>
        <taxon>Fungi</taxon>
        <taxon>Dikarya</taxon>
        <taxon>Ascomycota</taxon>
        <taxon>Pezizomycotina</taxon>
        <taxon>Dothideomycetes</taxon>
        <taxon>Dothideomycetidae</taxon>
        <taxon>Dothideales</taxon>
        <taxon>Saccotheciaceae</taxon>
        <taxon>Aureobasidium</taxon>
    </lineage>
</organism>
<comment type="similarity">
    <text evidence="1 3">Belongs to the thiolase-like superfamily. Chalcone/stilbene synthases family.</text>
</comment>
<name>A0A4S9WLR2_AURPU</name>
<dbReference type="InterPro" id="IPR012328">
    <property type="entry name" value="Chalcone/stilbene_synt_C"/>
</dbReference>
<evidence type="ECO:0008006" key="8">
    <source>
        <dbReference type="Google" id="ProtNLM"/>
    </source>
</evidence>